<dbReference type="AlphaFoldDB" id="A0A1G5SAK4"/>
<proteinExistence type="predicted"/>
<evidence type="ECO:0000313" key="2">
    <source>
        <dbReference type="EMBL" id="SCZ84233.1"/>
    </source>
</evidence>
<dbReference type="STRING" id="51642.NSMM_130010"/>
<evidence type="ECO:0000259" key="1">
    <source>
        <dbReference type="Pfam" id="PF12762"/>
    </source>
</evidence>
<keyword evidence="3" id="KW-1185">Reference proteome</keyword>
<protein>
    <recommendedName>
        <fullName evidence="1">ISXO2-like transposase domain-containing protein</fullName>
    </recommendedName>
</protein>
<dbReference type="EMBL" id="FMWO01000018">
    <property type="protein sequence ID" value="SCZ84233.1"/>
    <property type="molecule type" value="Genomic_DNA"/>
</dbReference>
<dbReference type="InterPro" id="IPR024445">
    <property type="entry name" value="Tnp_ISXO2-like"/>
</dbReference>
<feature type="domain" description="ISXO2-like transposase" evidence="1">
    <location>
        <begin position="2"/>
        <end position="67"/>
    </location>
</feature>
<reference evidence="2 3" key="1">
    <citation type="submission" date="2016-10" db="EMBL/GenBank/DDBJ databases">
        <authorList>
            <person name="de Groot N.N."/>
        </authorList>
    </citation>
    <scope>NUCLEOTIDE SEQUENCE [LARGE SCALE GENOMIC DNA]</scope>
    <source>
        <strain evidence="2">1</strain>
    </source>
</reference>
<dbReference type="Proteomes" id="UP000198729">
    <property type="component" value="Unassembled WGS sequence"/>
</dbReference>
<name>A0A1G5SAK4_9PROT</name>
<evidence type="ECO:0000313" key="3">
    <source>
        <dbReference type="Proteomes" id="UP000198729"/>
    </source>
</evidence>
<dbReference type="RefSeq" id="WP_090283558.1">
    <property type="nucleotide sequence ID" value="NZ_FMWO01000018.1"/>
</dbReference>
<dbReference type="OrthoDB" id="5365332at2"/>
<dbReference type="Pfam" id="PF12762">
    <property type="entry name" value="DDE_Tnp_IS1595"/>
    <property type="match status" value="1"/>
</dbReference>
<organism evidence="2 3">
    <name type="scientific">Nitrosomonas mobilis</name>
    <dbReference type="NCBI Taxonomy" id="51642"/>
    <lineage>
        <taxon>Bacteria</taxon>
        <taxon>Pseudomonadati</taxon>
        <taxon>Pseudomonadota</taxon>
        <taxon>Betaproteobacteria</taxon>
        <taxon>Nitrosomonadales</taxon>
        <taxon>Nitrosomonadaceae</taxon>
        <taxon>Nitrosomonas</taxon>
    </lineage>
</organism>
<gene>
    <name evidence="2" type="ORF">NSMM_130010</name>
</gene>
<sequence length="103" mass="11795">MSCFAGVTDVGCQHRAIVADSHRPKDLPEFNWINTILSKLKTSLVGAYHAFVFTKYGTRYLGAFVYRLYRRFHLEALPLRLFVAAATIGSRPARWLRQAEESF</sequence>
<accession>A0A1G5SAK4</accession>